<proteinExistence type="predicted"/>
<accession>A0A0F9PUV1</accession>
<gene>
    <name evidence="2" type="ORF">LCGC14_0784220</name>
</gene>
<organism evidence="2">
    <name type="scientific">marine sediment metagenome</name>
    <dbReference type="NCBI Taxonomy" id="412755"/>
    <lineage>
        <taxon>unclassified sequences</taxon>
        <taxon>metagenomes</taxon>
        <taxon>ecological metagenomes</taxon>
    </lineage>
</organism>
<name>A0A0F9PUV1_9ZZZZ</name>
<protein>
    <submittedName>
        <fullName evidence="2">Uncharacterized protein</fullName>
    </submittedName>
</protein>
<dbReference type="EMBL" id="LAZR01002041">
    <property type="protein sequence ID" value="KKN35395.1"/>
    <property type="molecule type" value="Genomic_DNA"/>
</dbReference>
<evidence type="ECO:0000313" key="2">
    <source>
        <dbReference type="EMBL" id="KKN35395.1"/>
    </source>
</evidence>
<comment type="caution">
    <text evidence="2">The sequence shown here is derived from an EMBL/GenBank/DDBJ whole genome shotgun (WGS) entry which is preliminary data.</text>
</comment>
<keyword evidence="1" id="KW-0472">Membrane</keyword>
<dbReference type="AlphaFoldDB" id="A0A0F9PUV1"/>
<reference evidence="2" key="1">
    <citation type="journal article" date="2015" name="Nature">
        <title>Complex archaea that bridge the gap between prokaryotes and eukaryotes.</title>
        <authorList>
            <person name="Spang A."/>
            <person name="Saw J.H."/>
            <person name="Jorgensen S.L."/>
            <person name="Zaremba-Niedzwiedzka K."/>
            <person name="Martijn J."/>
            <person name="Lind A.E."/>
            <person name="van Eijk R."/>
            <person name="Schleper C."/>
            <person name="Guy L."/>
            <person name="Ettema T.J."/>
        </authorList>
    </citation>
    <scope>NUCLEOTIDE SEQUENCE</scope>
</reference>
<keyword evidence="1" id="KW-0812">Transmembrane</keyword>
<sequence>MEKKIIVLIIVLLLIIPTILANDLEISLKPHFFKGGQEVLPTPEIQYSSISFEIIGKNFNQKYRILNLTIMDSYPPPFKKALPKNIIVDMLRIKQTKTLWISQIIDVNDFNQTNISLWIGVEGLHEGTREKIYSEGSINIILSNKTEEKSGLFFSIGNKIWENNPPGGLFVILVGIVIISFYYWKYKGAEKLDKWREKEEQNMTERKKFEEGW</sequence>
<evidence type="ECO:0000256" key="1">
    <source>
        <dbReference type="SAM" id="Phobius"/>
    </source>
</evidence>
<feature type="transmembrane region" description="Helical" evidence="1">
    <location>
        <begin position="167"/>
        <end position="184"/>
    </location>
</feature>
<keyword evidence="1" id="KW-1133">Transmembrane helix</keyword>